<keyword evidence="1" id="KW-0472">Membrane</keyword>
<gene>
    <name evidence="3" type="ORF">IAA98_06185</name>
</gene>
<keyword evidence="1" id="KW-0812">Transmembrane</keyword>
<name>A0A9D1KNB7_9ACTN</name>
<dbReference type="InterPro" id="IPR002881">
    <property type="entry name" value="DUF58"/>
</dbReference>
<comment type="caution">
    <text evidence="3">The sequence shown here is derived from an EMBL/GenBank/DDBJ whole genome shotgun (WGS) entry which is preliminary data.</text>
</comment>
<evidence type="ECO:0000313" key="4">
    <source>
        <dbReference type="Proteomes" id="UP000886842"/>
    </source>
</evidence>
<protein>
    <submittedName>
        <fullName evidence="3">DUF58 domain-containing protein</fullName>
    </submittedName>
</protein>
<reference evidence="3" key="2">
    <citation type="journal article" date="2021" name="PeerJ">
        <title>Extensive microbial diversity within the chicken gut microbiome revealed by metagenomics and culture.</title>
        <authorList>
            <person name="Gilroy R."/>
            <person name="Ravi A."/>
            <person name="Getino M."/>
            <person name="Pursley I."/>
            <person name="Horton D.L."/>
            <person name="Alikhan N.F."/>
            <person name="Baker D."/>
            <person name="Gharbi K."/>
            <person name="Hall N."/>
            <person name="Watson M."/>
            <person name="Adriaenssens E.M."/>
            <person name="Foster-Nyarko E."/>
            <person name="Jarju S."/>
            <person name="Secka A."/>
            <person name="Antonio M."/>
            <person name="Oren A."/>
            <person name="Chaudhuri R.R."/>
            <person name="La Ragione R."/>
            <person name="Hildebrand F."/>
            <person name="Pallen M.J."/>
        </authorList>
    </citation>
    <scope>NUCLEOTIDE SEQUENCE</scope>
    <source>
        <strain evidence="3">ChiGjej1B1-24693</strain>
    </source>
</reference>
<evidence type="ECO:0000313" key="3">
    <source>
        <dbReference type="EMBL" id="HIT75153.1"/>
    </source>
</evidence>
<proteinExistence type="predicted"/>
<dbReference type="EMBL" id="DVLP01000187">
    <property type="protein sequence ID" value="HIT75153.1"/>
    <property type="molecule type" value="Genomic_DNA"/>
</dbReference>
<keyword evidence="1" id="KW-1133">Transmembrane helix</keyword>
<feature type="transmembrane region" description="Helical" evidence="1">
    <location>
        <begin position="7"/>
        <end position="38"/>
    </location>
</feature>
<evidence type="ECO:0000259" key="2">
    <source>
        <dbReference type="Pfam" id="PF01882"/>
    </source>
</evidence>
<sequence length="428" mass="47070">MVLTWRAGLLALLCVPVALVWGAWAWLLLLVLVLLVVVDLVACPSPRAVGLERGGDTSVRLGQQAQTWLRITNRGRRHLVGRIRNAWVPSAGASDGVRRIDIAPGQRRQYATPLDPTRRGDRAAGPVTVRTLGPLRFAGRQANHEVPWTVRVLPPFHSRKHLPSRLARLRELDGRSVLLQRGQGTEFDSLREYVPGDDVRSIEWRATARSSTVVVKTWRPERDRHVLIVLDSGRTSAGRVADQPRLDHHMDAALLLAALASKAGDRVDLLVADREVRASVERASSSELIARLVNAMAPVEAQLLETDHRLVVNEALLRVSQRSLVVLLTGLDHATVNDGWLPVMAPLLRRHRVVVASVSDPRLGELVSEVHDVSDAYAAAAAEADHDRRDRTAADLRRRGISVMQAPPQAFAPGLADHYLGLKKAGQL</sequence>
<dbReference type="Proteomes" id="UP000886842">
    <property type="component" value="Unassembled WGS sequence"/>
</dbReference>
<dbReference type="PANTHER" id="PTHR33608">
    <property type="entry name" value="BLL2464 PROTEIN"/>
    <property type="match status" value="1"/>
</dbReference>
<organism evidence="3 4">
    <name type="scientific">Candidatus Avipropionibacterium avicola</name>
    <dbReference type="NCBI Taxonomy" id="2840701"/>
    <lineage>
        <taxon>Bacteria</taxon>
        <taxon>Bacillati</taxon>
        <taxon>Actinomycetota</taxon>
        <taxon>Actinomycetes</taxon>
        <taxon>Propionibacteriales</taxon>
        <taxon>Propionibacteriaceae</taxon>
        <taxon>Propionibacteriaceae incertae sedis</taxon>
        <taxon>Candidatus Avipropionibacterium</taxon>
    </lineage>
</organism>
<accession>A0A9D1KNB7</accession>
<feature type="domain" description="DUF58" evidence="2">
    <location>
        <begin position="190"/>
        <end position="386"/>
    </location>
</feature>
<evidence type="ECO:0000256" key="1">
    <source>
        <dbReference type="SAM" id="Phobius"/>
    </source>
</evidence>
<reference evidence="3" key="1">
    <citation type="submission" date="2020-10" db="EMBL/GenBank/DDBJ databases">
        <authorList>
            <person name="Gilroy R."/>
        </authorList>
    </citation>
    <scope>NUCLEOTIDE SEQUENCE</scope>
    <source>
        <strain evidence="3">ChiGjej1B1-24693</strain>
    </source>
</reference>
<dbReference type="Pfam" id="PF01882">
    <property type="entry name" value="DUF58"/>
    <property type="match status" value="1"/>
</dbReference>
<dbReference type="PANTHER" id="PTHR33608:SF3">
    <property type="entry name" value="SLR2013 PROTEIN"/>
    <property type="match status" value="1"/>
</dbReference>
<dbReference type="AlphaFoldDB" id="A0A9D1KNB7"/>